<evidence type="ECO:0000256" key="2">
    <source>
        <dbReference type="SAM" id="MobiDB-lite"/>
    </source>
</evidence>
<name>A0A381XCQ1_9ZZZZ</name>
<proteinExistence type="predicted"/>
<organism evidence="4">
    <name type="scientific">marine metagenome</name>
    <dbReference type="NCBI Taxonomy" id="408172"/>
    <lineage>
        <taxon>unclassified sequences</taxon>
        <taxon>metagenomes</taxon>
        <taxon>ecological metagenomes</taxon>
    </lineage>
</organism>
<reference evidence="4" key="1">
    <citation type="submission" date="2018-05" db="EMBL/GenBank/DDBJ databases">
        <authorList>
            <person name="Lanie J.A."/>
            <person name="Ng W.-L."/>
            <person name="Kazmierczak K.M."/>
            <person name="Andrzejewski T.M."/>
            <person name="Davidsen T.M."/>
            <person name="Wayne K.J."/>
            <person name="Tettelin H."/>
            <person name="Glass J.I."/>
            <person name="Rusch D."/>
            <person name="Podicherti R."/>
            <person name="Tsui H.-C.T."/>
            <person name="Winkler M.E."/>
        </authorList>
    </citation>
    <scope>NUCLEOTIDE SEQUENCE</scope>
</reference>
<feature type="compositionally biased region" description="Polar residues" evidence="2">
    <location>
        <begin position="1"/>
        <end position="14"/>
    </location>
</feature>
<dbReference type="SUPFAM" id="SSF53671">
    <property type="entry name" value="Aspartate/ornithine carbamoyltransferase"/>
    <property type="match status" value="1"/>
</dbReference>
<dbReference type="Pfam" id="PF02729">
    <property type="entry name" value="OTCace_N"/>
    <property type="match status" value="1"/>
</dbReference>
<evidence type="ECO:0000313" key="4">
    <source>
        <dbReference type="EMBL" id="SVA62332.1"/>
    </source>
</evidence>
<feature type="non-terminal residue" evidence="4">
    <location>
        <position position="88"/>
    </location>
</feature>
<keyword evidence="1" id="KW-0808">Transferase</keyword>
<evidence type="ECO:0000259" key="3">
    <source>
        <dbReference type="Pfam" id="PF02729"/>
    </source>
</evidence>
<feature type="region of interest" description="Disordered" evidence="2">
    <location>
        <begin position="1"/>
        <end position="20"/>
    </location>
</feature>
<dbReference type="AlphaFoldDB" id="A0A381XCQ1"/>
<feature type="domain" description="Aspartate/ornithine carbamoyltransferase carbamoyl-P binding" evidence="3">
    <location>
        <begin position="23"/>
        <end position="88"/>
    </location>
</feature>
<gene>
    <name evidence="4" type="ORF">METZ01_LOCUS115186</name>
</gene>
<dbReference type="Gene3D" id="3.40.50.1370">
    <property type="entry name" value="Aspartate/ornithine carbamoyltransferase"/>
    <property type="match status" value="1"/>
</dbReference>
<protein>
    <recommendedName>
        <fullName evidence="3">Aspartate/ornithine carbamoyltransferase carbamoyl-P binding domain-containing protein</fullName>
    </recommendedName>
</protein>
<evidence type="ECO:0000256" key="1">
    <source>
        <dbReference type="ARBA" id="ARBA00022679"/>
    </source>
</evidence>
<dbReference type="GO" id="GO:0016743">
    <property type="term" value="F:carboxyl- or carbamoyltransferase activity"/>
    <property type="evidence" value="ECO:0007669"/>
    <property type="project" value="InterPro"/>
</dbReference>
<dbReference type="InterPro" id="IPR036901">
    <property type="entry name" value="Asp/Orn_carbamoylTrfase_sf"/>
</dbReference>
<feature type="non-terminal residue" evidence="4">
    <location>
        <position position="1"/>
    </location>
</feature>
<sequence length="88" mass="9583">VKSPDNMPSVTQRPSGGPLEGRCFLSVLDFEPGDLEHSLLLSAALKRDRTLGKEAPTAAALQGTYVALLFEKPSLRTRSTFEIAIREL</sequence>
<dbReference type="GO" id="GO:0016597">
    <property type="term" value="F:amino acid binding"/>
    <property type="evidence" value="ECO:0007669"/>
    <property type="project" value="InterPro"/>
</dbReference>
<accession>A0A381XCQ1</accession>
<dbReference type="GO" id="GO:0006520">
    <property type="term" value="P:amino acid metabolic process"/>
    <property type="evidence" value="ECO:0007669"/>
    <property type="project" value="InterPro"/>
</dbReference>
<dbReference type="InterPro" id="IPR006132">
    <property type="entry name" value="Asp/Orn_carbamoyltranf_P-bd"/>
</dbReference>
<dbReference type="EMBL" id="UINC01014644">
    <property type="protein sequence ID" value="SVA62332.1"/>
    <property type="molecule type" value="Genomic_DNA"/>
</dbReference>